<feature type="modified residue" description="4-aspartylphosphate" evidence="5">
    <location>
        <position position="56"/>
    </location>
</feature>
<evidence type="ECO:0000313" key="8">
    <source>
        <dbReference type="EMBL" id="MCY0097075.1"/>
    </source>
</evidence>
<evidence type="ECO:0000256" key="1">
    <source>
        <dbReference type="ARBA" id="ARBA00022553"/>
    </source>
</evidence>
<evidence type="ECO:0000313" key="9">
    <source>
        <dbReference type="Proteomes" id="UP001081283"/>
    </source>
</evidence>
<dbReference type="Proteomes" id="UP001081283">
    <property type="component" value="Unassembled WGS sequence"/>
</dbReference>
<dbReference type="SUPFAM" id="SSF52172">
    <property type="entry name" value="CheY-like"/>
    <property type="match status" value="1"/>
</dbReference>
<dbReference type="SMART" id="SM00448">
    <property type="entry name" value="REC"/>
    <property type="match status" value="1"/>
</dbReference>
<keyword evidence="9" id="KW-1185">Reference proteome</keyword>
<evidence type="ECO:0000256" key="3">
    <source>
        <dbReference type="ARBA" id="ARBA00023125"/>
    </source>
</evidence>
<evidence type="ECO:0000256" key="4">
    <source>
        <dbReference type="ARBA" id="ARBA00023163"/>
    </source>
</evidence>
<dbReference type="InterPro" id="IPR011006">
    <property type="entry name" value="CheY-like_superfamily"/>
</dbReference>
<dbReference type="InterPro" id="IPR000792">
    <property type="entry name" value="Tscrpt_reg_LuxR_C"/>
</dbReference>
<dbReference type="PANTHER" id="PTHR43214:SF41">
    <property type="entry name" value="NITRATE_NITRITE RESPONSE REGULATOR PROTEIN NARP"/>
    <property type="match status" value="1"/>
</dbReference>
<dbReference type="PRINTS" id="PR00038">
    <property type="entry name" value="HTHLUXR"/>
</dbReference>
<feature type="domain" description="HTH luxR-type" evidence="6">
    <location>
        <begin position="143"/>
        <end position="208"/>
    </location>
</feature>
<keyword evidence="3" id="KW-0238">DNA-binding</keyword>
<dbReference type="SUPFAM" id="SSF46894">
    <property type="entry name" value="C-terminal effector domain of the bipartite response regulators"/>
    <property type="match status" value="1"/>
</dbReference>
<gene>
    <name evidence="8" type="ORF">OEG82_24180</name>
</gene>
<accession>A0ABT3YMF2</accession>
<evidence type="ECO:0000256" key="2">
    <source>
        <dbReference type="ARBA" id="ARBA00023015"/>
    </source>
</evidence>
<evidence type="ECO:0000259" key="7">
    <source>
        <dbReference type="PROSITE" id="PS50110"/>
    </source>
</evidence>
<dbReference type="Pfam" id="PF00196">
    <property type="entry name" value="GerE"/>
    <property type="match status" value="1"/>
</dbReference>
<dbReference type="InterPro" id="IPR001789">
    <property type="entry name" value="Sig_transdc_resp-reg_receiver"/>
</dbReference>
<evidence type="ECO:0000256" key="5">
    <source>
        <dbReference type="PROSITE-ProRule" id="PRU00169"/>
    </source>
</evidence>
<dbReference type="PROSITE" id="PS50043">
    <property type="entry name" value="HTH_LUXR_2"/>
    <property type="match status" value="1"/>
</dbReference>
<proteinExistence type="predicted"/>
<dbReference type="PROSITE" id="PS50110">
    <property type="entry name" value="RESPONSE_REGULATORY"/>
    <property type="match status" value="1"/>
</dbReference>
<sequence>MSFQHRVVVIDDHPLFRDGVVHTLVTHGIDVIGEGACAEDAIRLTHEHDPDVLLMDMNMPGGGLSALTSIVDNGARSHVLPLTIVDDEASISEALRAGARGYILKGIGGRELVAAVDTVARGDIYIAPQLVERLLGRRFQHDQKTEDVALSEREEQVLGLLARGFSNKEIALQLELSEKTVKYHITHVLKKLNVRNRVEAALYASQLNTPK</sequence>
<reference evidence="8" key="1">
    <citation type="submission" date="2022-10" db="EMBL/GenBank/DDBJ databases">
        <title>Hoeflea sp. J2-29, isolated from marine algae.</title>
        <authorList>
            <person name="Kristyanto S."/>
            <person name="Kim J.M."/>
            <person name="Jeon C.O."/>
        </authorList>
    </citation>
    <scope>NUCLEOTIDE SEQUENCE</scope>
    <source>
        <strain evidence="8">J2-29</strain>
    </source>
</reference>
<comment type="caution">
    <text evidence="8">The sequence shown here is derived from an EMBL/GenBank/DDBJ whole genome shotgun (WGS) entry which is preliminary data.</text>
</comment>
<dbReference type="InterPro" id="IPR039420">
    <property type="entry name" value="WalR-like"/>
</dbReference>
<dbReference type="CDD" id="cd17535">
    <property type="entry name" value="REC_NarL-like"/>
    <property type="match status" value="1"/>
</dbReference>
<protein>
    <submittedName>
        <fullName evidence="8">Response regulator transcription factor</fullName>
    </submittedName>
</protein>
<feature type="domain" description="Response regulatory" evidence="7">
    <location>
        <begin position="6"/>
        <end position="120"/>
    </location>
</feature>
<keyword evidence="4" id="KW-0804">Transcription</keyword>
<dbReference type="Pfam" id="PF00072">
    <property type="entry name" value="Response_reg"/>
    <property type="match status" value="1"/>
</dbReference>
<keyword evidence="1 5" id="KW-0597">Phosphoprotein</keyword>
<dbReference type="SMART" id="SM00421">
    <property type="entry name" value="HTH_LUXR"/>
    <property type="match status" value="1"/>
</dbReference>
<dbReference type="RefSeq" id="WP_267615164.1">
    <property type="nucleotide sequence ID" value="NZ_JAOVZQ010000002.1"/>
</dbReference>
<dbReference type="CDD" id="cd06170">
    <property type="entry name" value="LuxR_C_like"/>
    <property type="match status" value="1"/>
</dbReference>
<name>A0ABT3YMF2_9HYPH</name>
<dbReference type="InterPro" id="IPR058245">
    <property type="entry name" value="NreC/VraR/RcsB-like_REC"/>
</dbReference>
<dbReference type="PROSITE" id="PS00622">
    <property type="entry name" value="HTH_LUXR_1"/>
    <property type="match status" value="1"/>
</dbReference>
<evidence type="ECO:0000259" key="6">
    <source>
        <dbReference type="PROSITE" id="PS50043"/>
    </source>
</evidence>
<dbReference type="EMBL" id="JAOVZQ010000002">
    <property type="protein sequence ID" value="MCY0097075.1"/>
    <property type="molecule type" value="Genomic_DNA"/>
</dbReference>
<dbReference type="Gene3D" id="3.40.50.2300">
    <property type="match status" value="1"/>
</dbReference>
<dbReference type="PANTHER" id="PTHR43214">
    <property type="entry name" value="TWO-COMPONENT RESPONSE REGULATOR"/>
    <property type="match status" value="1"/>
</dbReference>
<dbReference type="InterPro" id="IPR016032">
    <property type="entry name" value="Sig_transdc_resp-reg_C-effctor"/>
</dbReference>
<keyword evidence="2" id="KW-0805">Transcription regulation</keyword>
<organism evidence="8 9">
    <name type="scientific">Hoeflea ulvae</name>
    <dbReference type="NCBI Taxonomy" id="2983764"/>
    <lineage>
        <taxon>Bacteria</taxon>
        <taxon>Pseudomonadati</taxon>
        <taxon>Pseudomonadota</taxon>
        <taxon>Alphaproteobacteria</taxon>
        <taxon>Hyphomicrobiales</taxon>
        <taxon>Rhizobiaceae</taxon>
        <taxon>Hoeflea</taxon>
    </lineage>
</organism>